<dbReference type="AlphaFoldDB" id="A0A518DCT6"/>
<name>A0A518DCT6_9BACT</name>
<dbReference type="KEGG" id="pnd:Pla175_26680"/>
<keyword evidence="2" id="KW-1185">Reference proteome</keyword>
<evidence type="ECO:0000313" key="2">
    <source>
        <dbReference type="Proteomes" id="UP000317429"/>
    </source>
</evidence>
<dbReference type="EMBL" id="CP036291">
    <property type="protein sequence ID" value="QDU89279.1"/>
    <property type="molecule type" value="Genomic_DNA"/>
</dbReference>
<organism evidence="1 2">
    <name type="scientific">Pirellulimonas nuda</name>
    <dbReference type="NCBI Taxonomy" id="2528009"/>
    <lineage>
        <taxon>Bacteria</taxon>
        <taxon>Pseudomonadati</taxon>
        <taxon>Planctomycetota</taxon>
        <taxon>Planctomycetia</taxon>
        <taxon>Pirellulales</taxon>
        <taxon>Lacipirellulaceae</taxon>
        <taxon>Pirellulimonas</taxon>
    </lineage>
</organism>
<evidence type="ECO:0000313" key="1">
    <source>
        <dbReference type="EMBL" id="QDU89279.1"/>
    </source>
</evidence>
<proteinExistence type="predicted"/>
<reference evidence="1 2" key="1">
    <citation type="submission" date="2019-02" db="EMBL/GenBank/DDBJ databases">
        <title>Deep-cultivation of Planctomycetes and their phenomic and genomic characterization uncovers novel biology.</title>
        <authorList>
            <person name="Wiegand S."/>
            <person name="Jogler M."/>
            <person name="Boedeker C."/>
            <person name="Pinto D."/>
            <person name="Vollmers J."/>
            <person name="Rivas-Marin E."/>
            <person name="Kohn T."/>
            <person name="Peeters S.H."/>
            <person name="Heuer A."/>
            <person name="Rast P."/>
            <person name="Oberbeckmann S."/>
            <person name="Bunk B."/>
            <person name="Jeske O."/>
            <person name="Meyerdierks A."/>
            <person name="Storesund J.E."/>
            <person name="Kallscheuer N."/>
            <person name="Luecker S."/>
            <person name="Lage O.M."/>
            <person name="Pohl T."/>
            <person name="Merkel B.J."/>
            <person name="Hornburger P."/>
            <person name="Mueller R.-W."/>
            <person name="Bruemmer F."/>
            <person name="Labrenz M."/>
            <person name="Spormann A.M."/>
            <person name="Op den Camp H."/>
            <person name="Overmann J."/>
            <person name="Amann R."/>
            <person name="Jetten M.S.M."/>
            <person name="Mascher T."/>
            <person name="Medema M.H."/>
            <person name="Devos D.P."/>
            <person name="Kaster A.-K."/>
            <person name="Ovreas L."/>
            <person name="Rohde M."/>
            <person name="Galperin M.Y."/>
            <person name="Jogler C."/>
        </authorList>
    </citation>
    <scope>NUCLEOTIDE SEQUENCE [LARGE SCALE GENOMIC DNA]</scope>
    <source>
        <strain evidence="1 2">Pla175</strain>
    </source>
</reference>
<sequence length="83" mass="8272">MSAGGRCGVATTASGCKAAAAPKDQAKCDLRAPDVESRLSMSAKPVQGVERLLDAVGAEKDAQPGADGGARIVTSTPARFASL</sequence>
<accession>A0A518DCT6</accession>
<protein>
    <submittedName>
        <fullName evidence="1">Uncharacterized protein</fullName>
    </submittedName>
</protein>
<dbReference type="Proteomes" id="UP000317429">
    <property type="component" value="Chromosome"/>
</dbReference>
<gene>
    <name evidence="1" type="ORF">Pla175_26680</name>
</gene>